<evidence type="ECO:0000313" key="6">
    <source>
        <dbReference type="EMBL" id="KAK5578012.1"/>
    </source>
</evidence>
<dbReference type="SUPFAM" id="SSF82919">
    <property type="entry name" value="Zn-finger domain of Sec23/24"/>
    <property type="match status" value="1"/>
</dbReference>
<dbReference type="SUPFAM" id="SSF53300">
    <property type="entry name" value="vWA-like"/>
    <property type="match status" value="1"/>
</dbReference>
<dbReference type="InterPro" id="IPR001806">
    <property type="entry name" value="Small_GTPase"/>
</dbReference>
<dbReference type="InterPro" id="IPR002035">
    <property type="entry name" value="VWF_A"/>
</dbReference>
<dbReference type="PROSITE" id="PS51419">
    <property type="entry name" value="RAB"/>
    <property type="match status" value="1"/>
</dbReference>
<dbReference type="PROSITE" id="PS51421">
    <property type="entry name" value="RAS"/>
    <property type="match status" value="1"/>
</dbReference>
<evidence type="ECO:0000256" key="2">
    <source>
        <dbReference type="ARBA" id="ARBA00023134"/>
    </source>
</evidence>
<dbReference type="Gene3D" id="3.40.50.410">
    <property type="entry name" value="von Willebrand factor, type A domain"/>
    <property type="match status" value="1"/>
</dbReference>
<dbReference type="NCBIfam" id="TIGR00231">
    <property type="entry name" value="small_GTP"/>
    <property type="match status" value="1"/>
</dbReference>
<dbReference type="SMART" id="SM00175">
    <property type="entry name" value="RAB"/>
    <property type="match status" value="1"/>
</dbReference>
<accession>A0AAN7TPQ8</accession>
<comment type="caution">
    <text evidence="6">The sequence shown here is derived from an EMBL/GenBank/DDBJ whole genome shotgun (WGS) entry which is preliminary data.</text>
</comment>
<dbReference type="FunFam" id="3.40.50.300:FF:003775">
    <property type="entry name" value="Circularly permutated Ras protein 1"/>
    <property type="match status" value="1"/>
</dbReference>
<dbReference type="GO" id="GO:0030127">
    <property type="term" value="C:COPII vesicle coat"/>
    <property type="evidence" value="ECO:0007669"/>
    <property type="project" value="InterPro"/>
</dbReference>
<dbReference type="PROSITE" id="PS50234">
    <property type="entry name" value="VWFA"/>
    <property type="match status" value="1"/>
</dbReference>
<dbReference type="EMBL" id="JAVFKY010000004">
    <property type="protein sequence ID" value="KAK5578012.1"/>
    <property type="molecule type" value="Genomic_DNA"/>
</dbReference>
<dbReference type="GO" id="GO:0006886">
    <property type="term" value="P:intracellular protein transport"/>
    <property type="evidence" value="ECO:0007669"/>
    <property type="project" value="InterPro"/>
</dbReference>
<dbReference type="GO" id="GO:0003924">
    <property type="term" value="F:GTPase activity"/>
    <property type="evidence" value="ECO:0007669"/>
    <property type="project" value="InterPro"/>
</dbReference>
<dbReference type="AlphaFoldDB" id="A0AAN7TPQ8"/>
<evidence type="ECO:0000313" key="7">
    <source>
        <dbReference type="Proteomes" id="UP001344447"/>
    </source>
</evidence>
<dbReference type="InterPro" id="IPR020849">
    <property type="entry name" value="Small_GTPase_Ras-type"/>
</dbReference>
<evidence type="ECO:0000256" key="3">
    <source>
        <dbReference type="ARBA" id="ARBA00060780"/>
    </source>
</evidence>
<comment type="similarity">
    <text evidence="3">Belongs to the small GTPase superfamily. CpRas family.</text>
</comment>
<name>A0AAN7TPQ8_9MYCE</name>
<evidence type="ECO:0000259" key="5">
    <source>
        <dbReference type="PROSITE" id="PS50234"/>
    </source>
</evidence>
<dbReference type="Proteomes" id="UP001344447">
    <property type="component" value="Unassembled WGS sequence"/>
</dbReference>
<reference evidence="6 7" key="1">
    <citation type="submission" date="2023-11" db="EMBL/GenBank/DDBJ databases">
        <title>Dfirmibasis_genome.</title>
        <authorList>
            <person name="Edelbroek B."/>
            <person name="Kjellin J."/>
            <person name="Jerlstrom-Hultqvist J."/>
            <person name="Soderbom F."/>
        </authorList>
    </citation>
    <scope>NUCLEOTIDE SEQUENCE [LARGE SCALE GENOMIC DNA]</scope>
    <source>
        <strain evidence="6 7">TNS-C-14</strain>
    </source>
</reference>
<keyword evidence="1" id="KW-0547">Nucleotide-binding</keyword>
<feature type="compositionally biased region" description="Low complexity" evidence="4">
    <location>
        <begin position="230"/>
        <end position="248"/>
    </location>
</feature>
<evidence type="ECO:0000256" key="4">
    <source>
        <dbReference type="SAM" id="MobiDB-lite"/>
    </source>
</evidence>
<protein>
    <recommendedName>
        <fullName evidence="5">VWFA domain-containing protein</fullName>
    </recommendedName>
</protein>
<dbReference type="GO" id="GO:0006888">
    <property type="term" value="P:endoplasmic reticulum to Golgi vesicle-mediated transport"/>
    <property type="evidence" value="ECO:0007669"/>
    <property type="project" value="InterPro"/>
</dbReference>
<feature type="domain" description="VWFA" evidence="5">
    <location>
        <begin position="372"/>
        <end position="621"/>
    </location>
</feature>
<keyword evidence="7" id="KW-1185">Reference proteome</keyword>
<dbReference type="Gene3D" id="3.40.50.300">
    <property type="entry name" value="P-loop containing nucleotide triphosphate hydrolases"/>
    <property type="match status" value="2"/>
</dbReference>
<dbReference type="InterPro" id="IPR036465">
    <property type="entry name" value="vWFA_dom_sf"/>
</dbReference>
<dbReference type="PRINTS" id="PR00449">
    <property type="entry name" value="RASTRNSFRMNG"/>
</dbReference>
<dbReference type="GO" id="GO:0005525">
    <property type="term" value="F:GTP binding"/>
    <property type="evidence" value="ECO:0007669"/>
    <property type="project" value="UniProtKB-KW"/>
</dbReference>
<dbReference type="InterPro" id="IPR027417">
    <property type="entry name" value="P-loop_NTPase"/>
</dbReference>
<feature type="region of interest" description="Disordered" evidence="4">
    <location>
        <begin position="225"/>
        <end position="267"/>
    </location>
</feature>
<dbReference type="SUPFAM" id="SSF52540">
    <property type="entry name" value="P-loop containing nucleoside triphosphate hydrolases"/>
    <property type="match status" value="2"/>
</dbReference>
<sequence length="836" mass="93175">MEFPTKYTYITSNLDKPKEWFTQSEMSLTNNTTIQKSFTNNSGGASSSSKYGEAVLLDILDTAGQEEYSAMRDQYVRTGDCFMIVFSIDSRSSFEAVSQLKQHVERVKDRDDVPIIIVGNKVDLDSRRQVSRMEADSLARSLRVPYIETSAKNRINIEEAFFTLVRHTPRNTVYKVVVMGDGGVGKSAIIIQFIQNHFVEEYDPTIEDSYRKQVTISGLPPIGGYDKKSSSSSSSSSSGKSGLFGKIFSGKDKTPQPTMPIKEDRSGQISTNRLEANVLSYSMSNLSNEVPLITGDCVYCQGCNIILSQYSKLEKTGEGSYRWKCEFCKYTNDNILLEMGEIPNKDSVEYVLSSPSNGVSGNSDASKREESIIIYCIDVSGSMGITTEVPSLQSEWVNAKKGVKGASSGPSYISRLECVQSSIPTMIDRLSIQYPNKRVVLVTFSDEVMIYSQNSVDGPIVIAGDKLDDFEQLTEIGRSMTYDKLPTASGSSDFLKSKIKSLEPVQSTALGPALLVSAAIASQKMLSEVVICTDGVPNVGLGAIEDLPLGPAQNFYEKVTKLAQNNKTTINIIGISGSHIDLGVIGRVSEQTNGNITIIHPLELAREIRKLTQNPMIATDVEMSICLHPTMEINKYDSKQGLSRVVKQFPNVNSLTDLTLLYSCRNRPTEFVQIYPFQIQIKYTKLDGVRCLRVISAQLQATPDFNQSISNANISILAMAFTQQAAKIAQQEEFMESRLHLKAASRLIRSICKTDEQWEEFYNFEVLKEEMETPLITCIKNKQERLEKAATDDEIQVFYKMKNVHKSFVEGGRKKDISRRKGEAEINKQYYSIKFT</sequence>
<dbReference type="PANTHER" id="PTHR24070">
    <property type="entry name" value="RAS, DI-RAS, AND RHEB FAMILY MEMBERS OF SMALL GTPASE SUPERFAMILY"/>
    <property type="match status" value="1"/>
</dbReference>
<dbReference type="InterPro" id="IPR036174">
    <property type="entry name" value="Znf_Sec23_Sec24_sf"/>
</dbReference>
<dbReference type="GO" id="GO:0007165">
    <property type="term" value="P:signal transduction"/>
    <property type="evidence" value="ECO:0007669"/>
    <property type="project" value="InterPro"/>
</dbReference>
<organism evidence="6 7">
    <name type="scientific">Dictyostelium firmibasis</name>
    <dbReference type="NCBI Taxonomy" id="79012"/>
    <lineage>
        <taxon>Eukaryota</taxon>
        <taxon>Amoebozoa</taxon>
        <taxon>Evosea</taxon>
        <taxon>Eumycetozoa</taxon>
        <taxon>Dictyostelia</taxon>
        <taxon>Dictyosteliales</taxon>
        <taxon>Dictyosteliaceae</taxon>
        <taxon>Dictyostelium</taxon>
    </lineage>
</organism>
<dbReference type="SMART" id="SM00327">
    <property type="entry name" value="VWA"/>
    <property type="match status" value="1"/>
</dbReference>
<dbReference type="PROSITE" id="PS51420">
    <property type="entry name" value="RHO"/>
    <property type="match status" value="1"/>
</dbReference>
<dbReference type="InterPro" id="IPR005225">
    <property type="entry name" value="Small_GTP-bd"/>
</dbReference>
<gene>
    <name evidence="6" type="ORF">RB653_002962</name>
</gene>
<proteinExistence type="inferred from homology"/>
<dbReference type="SMART" id="SM00173">
    <property type="entry name" value="RAS"/>
    <property type="match status" value="2"/>
</dbReference>
<dbReference type="Pfam" id="PF00071">
    <property type="entry name" value="Ras"/>
    <property type="match status" value="2"/>
</dbReference>
<keyword evidence="2" id="KW-0342">GTP-binding</keyword>
<evidence type="ECO:0000256" key="1">
    <source>
        <dbReference type="ARBA" id="ARBA00022741"/>
    </source>
</evidence>
<dbReference type="GO" id="GO:0008270">
    <property type="term" value="F:zinc ion binding"/>
    <property type="evidence" value="ECO:0007669"/>
    <property type="project" value="InterPro"/>
</dbReference>
<dbReference type="SMART" id="SM00174">
    <property type="entry name" value="RHO"/>
    <property type="match status" value="1"/>
</dbReference>